<dbReference type="GO" id="GO:0005769">
    <property type="term" value="C:early endosome"/>
    <property type="evidence" value="ECO:0007669"/>
    <property type="project" value="TreeGrafter"/>
</dbReference>
<keyword evidence="3" id="KW-0472">Membrane</keyword>
<dbReference type="Gene3D" id="3.30.1520.10">
    <property type="entry name" value="Phox-like domain"/>
    <property type="match status" value="1"/>
</dbReference>
<dbReference type="SUPFAM" id="SSF48097">
    <property type="entry name" value="Regulator of G-protein signaling, RGS"/>
    <property type="match status" value="1"/>
</dbReference>
<dbReference type="InterPro" id="IPR044926">
    <property type="entry name" value="RGS_subdomain_2"/>
</dbReference>
<accession>A0A6V7V3F6</accession>
<dbReference type="InterPro" id="IPR036305">
    <property type="entry name" value="RGS_sf"/>
</dbReference>
<dbReference type="Pfam" id="PF02194">
    <property type="entry name" value="PXA"/>
    <property type="match status" value="1"/>
</dbReference>
<proteinExistence type="inferred from homology"/>
<sequence>MDRVQPIHYFGIIVVFLLATLGLKAIFALLLVFLAFIVGLFFCLIRDGYERRETMKNQFEQAFNSFRFLRGLPFAIEQSNRFSDSSVYSDRHSMTNSEVLDPLLEQMLDNVMRDYIDSWYNTQLTSDKLFRESLKRTARRTIIALRTCLGKVDWVPLLTRHFVDDFASHLRLYRKASERLQFLNEESVKEIAPLSDDLESLFFDLELEMEQSYCRDLVSTSPAYESAYLHDISDILLYLLMPSEDFRCRPLRFLLREIFVTKIFIPLIDCLSEPFFVNRMIVWLLSELPLSTDDFVGCLERCNCVQELESILESVHEEICTLKSKGAGSGENNGNTFSDQLSSLEFTEKLIRRRMIFLVNRTETTEDDGKIQHFKQMASLKRDFANGNFEFAEEAISLASDSDGTIHLPLDVVLANPTCLSHFIEFLNQAGGQNHIDFYLAIQGFKSSMEHQLRSTQQYYLDVDTLETLREAALFMYHQYLSQEAITRVPLSDSIINKFLARLRSNEAQSDFWFEQIEEKLINILQTETRFFPSFKKHLLYTKMLEEMGIGNNIPEEEEEEEEIVDEEIIEEKINLNKKYLLLNEEEEEGNDGDEKEEKIKKKKSFNKKILAINKKKNSLSPSTSEEKSVFIEMLGVGHQGRHLFALYNVRVNKANASSNVIRRYSDFHSLHNIIVQKFPNLNALSFPGKKTFNNLDRAFLEKRCYALNQYINYILQPTVLSENPGLENLIFEFLSQKNYSAKESFINPKAMGKAMFNPIFRGVKAFGNAAAAVPSDLIDGIGKMGSELNRAAFQILGGTSDRQRTIRNQRLYSADSTGSLPESSRVAAHLDEKDSDNIPLRVLLLFVDEVFGLRAKNQWFRRRLVSLLRQFVNATMGNSINRRIVDAVNWLTSEEQVAQYLVAMRDSIWGNNNNNDSLNGGGGFFTDRQSQNSNNNRQNNNTNNNPQDGRQRTRFLARCLMLSAIPDQLRLFIGNTTIQLGIENVSEALQNKHLNRRFWYLIFERLLTTIFPNNRFDRLLPQLHSKSPRAQNRAAMKMDRIKEILAGNFFSTFAGKLKINGMTDIF</sequence>
<dbReference type="AlphaFoldDB" id="A0A6V7V3F6"/>
<dbReference type="PROSITE" id="PS50132">
    <property type="entry name" value="RGS"/>
    <property type="match status" value="1"/>
</dbReference>
<dbReference type="InterPro" id="IPR003114">
    <property type="entry name" value="Phox_assoc"/>
</dbReference>
<protein>
    <submittedName>
        <fullName evidence="7">Uncharacterized protein</fullName>
    </submittedName>
</protein>
<evidence type="ECO:0000259" key="4">
    <source>
        <dbReference type="PROSITE" id="PS50132"/>
    </source>
</evidence>
<evidence type="ECO:0000259" key="6">
    <source>
        <dbReference type="PROSITE" id="PS51207"/>
    </source>
</evidence>
<organism evidence="7 8">
    <name type="scientific">Meloidogyne enterolobii</name>
    <name type="common">Root-knot nematode worm</name>
    <name type="synonym">Meloidogyne mayaguensis</name>
    <dbReference type="NCBI Taxonomy" id="390850"/>
    <lineage>
        <taxon>Eukaryota</taxon>
        <taxon>Metazoa</taxon>
        <taxon>Ecdysozoa</taxon>
        <taxon>Nematoda</taxon>
        <taxon>Chromadorea</taxon>
        <taxon>Rhabditida</taxon>
        <taxon>Tylenchina</taxon>
        <taxon>Tylenchomorpha</taxon>
        <taxon>Tylenchoidea</taxon>
        <taxon>Meloidogynidae</taxon>
        <taxon>Meloidogyninae</taxon>
        <taxon>Meloidogyne</taxon>
    </lineage>
</organism>
<dbReference type="EMBL" id="CAJEWN010000154">
    <property type="protein sequence ID" value="CAD2169530.1"/>
    <property type="molecule type" value="Genomic_DNA"/>
</dbReference>
<dbReference type="Pfam" id="PF08628">
    <property type="entry name" value="Nexin_C"/>
    <property type="match status" value="1"/>
</dbReference>
<dbReference type="Proteomes" id="UP000580250">
    <property type="component" value="Unassembled WGS sequence"/>
</dbReference>
<name>A0A6V7V3F6_MELEN</name>
<dbReference type="PROSITE" id="PS51207">
    <property type="entry name" value="PXA"/>
    <property type="match status" value="1"/>
</dbReference>
<evidence type="ECO:0000259" key="5">
    <source>
        <dbReference type="PROSITE" id="PS50195"/>
    </source>
</evidence>
<comment type="similarity">
    <text evidence="1">Belongs to the sorting nexin family.</text>
</comment>
<dbReference type="GO" id="GO:0035091">
    <property type="term" value="F:phosphatidylinositol binding"/>
    <property type="evidence" value="ECO:0007669"/>
    <property type="project" value="InterPro"/>
</dbReference>
<dbReference type="InterPro" id="IPR016137">
    <property type="entry name" value="RGS"/>
</dbReference>
<comment type="caution">
    <text evidence="7">The sequence shown here is derived from an EMBL/GenBank/DDBJ whole genome shotgun (WGS) entry which is preliminary data.</text>
</comment>
<dbReference type="SMART" id="SM00313">
    <property type="entry name" value="PXA"/>
    <property type="match status" value="1"/>
</dbReference>
<dbReference type="PANTHER" id="PTHR22775">
    <property type="entry name" value="SORTING NEXIN"/>
    <property type="match status" value="1"/>
</dbReference>
<dbReference type="PROSITE" id="PS50195">
    <property type="entry name" value="PX"/>
    <property type="match status" value="1"/>
</dbReference>
<gene>
    <name evidence="7" type="ORF">MENT_LOCUS20866</name>
</gene>
<dbReference type="InterPro" id="IPR001683">
    <property type="entry name" value="PX_dom"/>
</dbReference>
<evidence type="ECO:0000313" key="7">
    <source>
        <dbReference type="EMBL" id="CAD2169530.1"/>
    </source>
</evidence>
<feature type="transmembrane region" description="Helical" evidence="3">
    <location>
        <begin position="12"/>
        <end position="45"/>
    </location>
</feature>
<feature type="domain" description="RGS" evidence="4">
    <location>
        <begin position="409"/>
        <end position="529"/>
    </location>
</feature>
<evidence type="ECO:0000256" key="3">
    <source>
        <dbReference type="SAM" id="Phobius"/>
    </source>
</evidence>
<dbReference type="SUPFAM" id="SSF64268">
    <property type="entry name" value="PX domain"/>
    <property type="match status" value="1"/>
</dbReference>
<dbReference type="PANTHER" id="PTHR22775:SF3">
    <property type="entry name" value="SORTING NEXIN-13"/>
    <property type="match status" value="1"/>
</dbReference>
<dbReference type="OrthoDB" id="5772781at2759"/>
<dbReference type="InterPro" id="IPR036871">
    <property type="entry name" value="PX_dom_sf"/>
</dbReference>
<dbReference type="InterPro" id="IPR013937">
    <property type="entry name" value="Sorting_nexin_C"/>
</dbReference>
<feature type="domain" description="PXA" evidence="6">
    <location>
        <begin position="97"/>
        <end position="289"/>
    </location>
</feature>
<dbReference type="SMART" id="SM00312">
    <property type="entry name" value="PX"/>
    <property type="match status" value="1"/>
</dbReference>
<feature type="region of interest" description="Disordered" evidence="2">
    <location>
        <begin position="921"/>
        <end position="951"/>
    </location>
</feature>
<evidence type="ECO:0000313" key="8">
    <source>
        <dbReference type="Proteomes" id="UP000580250"/>
    </source>
</evidence>
<dbReference type="SMART" id="SM00315">
    <property type="entry name" value="RGS"/>
    <property type="match status" value="1"/>
</dbReference>
<feature type="domain" description="PX" evidence="5">
    <location>
        <begin position="626"/>
        <end position="742"/>
    </location>
</feature>
<evidence type="ECO:0000256" key="1">
    <source>
        <dbReference type="ARBA" id="ARBA00010883"/>
    </source>
</evidence>
<keyword evidence="3" id="KW-0812">Transmembrane</keyword>
<keyword evidence="3" id="KW-1133">Transmembrane helix</keyword>
<dbReference type="Pfam" id="PF00787">
    <property type="entry name" value="PX"/>
    <property type="match status" value="1"/>
</dbReference>
<dbReference type="Gene3D" id="1.10.167.10">
    <property type="entry name" value="Regulator of G-protein Signalling 4, domain 2"/>
    <property type="match status" value="1"/>
</dbReference>
<feature type="compositionally biased region" description="Low complexity" evidence="2">
    <location>
        <begin position="929"/>
        <end position="946"/>
    </location>
</feature>
<dbReference type="Pfam" id="PF00615">
    <property type="entry name" value="RGS"/>
    <property type="match status" value="1"/>
</dbReference>
<reference evidence="7 8" key="1">
    <citation type="submission" date="2020-08" db="EMBL/GenBank/DDBJ databases">
        <authorList>
            <person name="Koutsovoulos G."/>
            <person name="Danchin GJ E."/>
        </authorList>
    </citation>
    <scope>NUCLEOTIDE SEQUENCE [LARGE SCALE GENOMIC DNA]</scope>
</reference>
<evidence type="ECO:0000256" key="2">
    <source>
        <dbReference type="SAM" id="MobiDB-lite"/>
    </source>
</evidence>